<sequence>MLEKLGSGPPGFCGFLVLDNPKARSSLTLPTGKPEAIGKEVEHEAEQVFLPREPRFPPSSPFFLFLLGFLGKNPIWVLLGRDRERKG</sequence>
<organism evidence="2 3">
    <name type="scientific">Rubroshorea leprosula</name>
    <dbReference type="NCBI Taxonomy" id="152421"/>
    <lineage>
        <taxon>Eukaryota</taxon>
        <taxon>Viridiplantae</taxon>
        <taxon>Streptophyta</taxon>
        <taxon>Embryophyta</taxon>
        <taxon>Tracheophyta</taxon>
        <taxon>Spermatophyta</taxon>
        <taxon>Magnoliopsida</taxon>
        <taxon>eudicotyledons</taxon>
        <taxon>Gunneridae</taxon>
        <taxon>Pentapetalae</taxon>
        <taxon>rosids</taxon>
        <taxon>malvids</taxon>
        <taxon>Malvales</taxon>
        <taxon>Dipterocarpaceae</taxon>
        <taxon>Rubroshorea</taxon>
    </lineage>
</organism>
<comment type="caution">
    <text evidence="2">The sequence shown here is derived from an EMBL/GenBank/DDBJ whole genome shotgun (WGS) entry which is preliminary data.</text>
</comment>
<evidence type="ECO:0000313" key="2">
    <source>
        <dbReference type="EMBL" id="GKV42750.1"/>
    </source>
</evidence>
<keyword evidence="1" id="KW-0812">Transmembrane</keyword>
<protein>
    <submittedName>
        <fullName evidence="2">Uncharacterized protein</fullName>
    </submittedName>
</protein>
<proteinExistence type="predicted"/>
<accession>A0AAV5LZS8</accession>
<keyword evidence="1" id="KW-1133">Transmembrane helix</keyword>
<evidence type="ECO:0000256" key="1">
    <source>
        <dbReference type="SAM" id="Phobius"/>
    </source>
</evidence>
<dbReference type="EMBL" id="BPVZ01000161">
    <property type="protein sequence ID" value="GKV42750.1"/>
    <property type="molecule type" value="Genomic_DNA"/>
</dbReference>
<keyword evidence="1" id="KW-0472">Membrane</keyword>
<dbReference type="AlphaFoldDB" id="A0AAV5LZS8"/>
<dbReference type="Proteomes" id="UP001054252">
    <property type="component" value="Unassembled WGS sequence"/>
</dbReference>
<gene>
    <name evidence="2" type="ORF">SLEP1_g50125</name>
</gene>
<keyword evidence="3" id="KW-1185">Reference proteome</keyword>
<feature type="transmembrane region" description="Helical" evidence="1">
    <location>
        <begin position="62"/>
        <end position="79"/>
    </location>
</feature>
<name>A0AAV5LZS8_9ROSI</name>
<reference evidence="2 3" key="1">
    <citation type="journal article" date="2021" name="Commun. Biol.">
        <title>The genome of Shorea leprosula (Dipterocarpaceae) highlights the ecological relevance of drought in aseasonal tropical rainforests.</title>
        <authorList>
            <person name="Ng K.K.S."/>
            <person name="Kobayashi M.J."/>
            <person name="Fawcett J.A."/>
            <person name="Hatakeyama M."/>
            <person name="Paape T."/>
            <person name="Ng C.H."/>
            <person name="Ang C.C."/>
            <person name="Tnah L.H."/>
            <person name="Lee C.T."/>
            <person name="Nishiyama T."/>
            <person name="Sese J."/>
            <person name="O'Brien M.J."/>
            <person name="Copetti D."/>
            <person name="Mohd Noor M.I."/>
            <person name="Ong R.C."/>
            <person name="Putra M."/>
            <person name="Sireger I.Z."/>
            <person name="Indrioko S."/>
            <person name="Kosugi Y."/>
            <person name="Izuno A."/>
            <person name="Isagi Y."/>
            <person name="Lee S.L."/>
            <person name="Shimizu K.K."/>
        </authorList>
    </citation>
    <scope>NUCLEOTIDE SEQUENCE [LARGE SCALE GENOMIC DNA]</scope>
    <source>
        <strain evidence="2">214</strain>
    </source>
</reference>
<evidence type="ECO:0000313" key="3">
    <source>
        <dbReference type="Proteomes" id="UP001054252"/>
    </source>
</evidence>